<dbReference type="Proteomes" id="UP000030161">
    <property type="component" value="Unassembled WGS sequence"/>
</dbReference>
<comment type="domain">
    <text evidence="6">The Q motif is unique to and characteristic of the DEAD box family of RNA helicases and controls ATP binding and hydrolysis.</text>
</comment>
<proteinExistence type="inferred from homology"/>
<dbReference type="Gene3D" id="3.40.50.300">
    <property type="entry name" value="P-loop containing nucleotide triphosphate hydrolases"/>
    <property type="match status" value="2"/>
</dbReference>
<comment type="catalytic activity">
    <reaction evidence="6">
        <text>ATP + H2O = ADP + phosphate + H(+)</text>
        <dbReference type="Rhea" id="RHEA:13065"/>
        <dbReference type="ChEBI" id="CHEBI:15377"/>
        <dbReference type="ChEBI" id="CHEBI:15378"/>
        <dbReference type="ChEBI" id="CHEBI:30616"/>
        <dbReference type="ChEBI" id="CHEBI:43474"/>
        <dbReference type="ChEBI" id="CHEBI:456216"/>
        <dbReference type="EC" id="3.6.4.13"/>
    </reaction>
</comment>
<protein>
    <recommendedName>
        <fullName evidence="6">ATP-dependent RNA helicase</fullName>
        <ecNumber evidence="6">3.6.4.13</ecNumber>
    </recommendedName>
</protein>
<evidence type="ECO:0000313" key="11">
    <source>
        <dbReference type="Proteomes" id="UP000030161"/>
    </source>
</evidence>
<dbReference type="EC" id="3.6.4.13" evidence="6"/>
<dbReference type="PROSITE" id="PS51192">
    <property type="entry name" value="HELICASE_ATP_BIND_1"/>
    <property type="match status" value="1"/>
</dbReference>
<name>A0AB34PQB9_CANAX</name>
<dbReference type="EMBL" id="AJIX01000033">
    <property type="protein sequence ID" value="KGR07457.1"/>
    <property type="molecule type" value="Genomic_DNA"/>
</dbReference>
<sequence>MFKLLIPNKYNYVIRPLVRFKSIKSPKSPKPKPKPTAKLSPNVFSSGKFSQLHNDTSTTNIESKITSFDQLKIFPSVREAMIKEIKSQYNLKGPRHSNIDEIDIKPTPVQIAAIRKINQTRKLKVPNKDLEGMDDAERIQFELQNANEVQKTKVFTVAAETGSGKTWSYLAPLLSKLKSDDMEFWKSDPEGYDNTRKKGQFVKSVILLPTNELVDQVYETLQRANSFELEHKGAPGNFTSFLELPENKTMNITTMKLGQGEAPVRLFRQLETKGPIDVLITTPGKIVAFSKLVNINRPFRVFANVKYCVLDEADTLFDDSFEKNTTDVITHFPKLLDLILVSATIPKVFEKKLSKLFPDQRSLIRVATPSLHKVPRNIKVMTIDADVAPYNGSKPRCLAQALYAISKDGTEPGYVKRIIVFVNEKSEVDGIVESMITKYKVRPEDIVGVSGSVNIRDRKDMLQPFLQPAELIENDDFGSKVKILVTTDLLARGLNFQGVKNVILLGLPRNSVDLVHRLGRTGRMNQNGRVFVIVDKKSKKSWVKGLGNAIIRGLRIG</sequence>
<evidence type="ECO:0000259" key="9">
    <source>
        <dbReference type="PROSITE" id="PS51194"/>
    </source>
</evidence>
<dbReference type="GO" id="GO:0016787">
    <property type="term" value="F:hydrolase activity"/>
    <property type="evidence" value="ECO:0007669"/>
    <property type="project" value="UniProtKB-KW"/>
</dbReference>
<reference evidence="10 11" key="1">
    <citation type="submission" date="2013-12" db="EMBL/GenBank/DDBJ databases">
        <title>The Genome Sequence of Candida albicans P78048.</title>
        <authorList>
            <consortium name="The Broad Institute Genome Sequencing Platform"/>
            <consortium name="The Broad Institute Genome Sequencing Center for Infectious Disease"/>
            <person name="Cuomo C."/>
            <person name="Bennett R."/>
            <person name="Hirakawa M."/>
            <person name="Noverr M."/>
            <person name="Mitchell A."/>
            <person name="Young S.K."/>
            <person name="Zeng Q."/>
            <person name="Gargeya S."/>
            <person name="Fitzgerald M."/>
            <person name="Abouelleil A."/>
            <person name="Alvarado L."/>
            <person name="Berlin A.M."/>
            <person name="Chapman S.B."/>
            <person name="Dewar J."/>
            <person name="Goldberg J."/>
            <person name="Griggs A."/>
            <person name="Gujja S."/>
            <person name="Hansen M."/>
            <person name="Howarth C."/>
            <person name="Imamovic A."/>
            <person name="Larimer J."/>
            <person name="McCowan C."/>
            <person name="Murphy C."/>
            <person name="Pearson M."/>
            <person name="Priest M."/>
            <person name="Roberts A."/>
            <person name="Saif S."/>
            <person name="Shea T."/>
            <person name="Sykes S."/>
            <person name="Wortman J."/>
            <person name="Nusbaum C."/>
            <person name="Birren B."/>
        </authorList>
    </citation>
    <scope>NUCLEOTIDE SEQUENCE [LARGE SCALE GENOMIC DNA]</scope>
    <source>
        <strain evidence="10 11">P78048</strain>
    </source>
</reference>
<dbReference type="SMART" id="SM00487">
    <property type="entry name" value="DEXDc"/>
    <property type="match status" value="1"/>
</dbReference>
<keyword evidence="2 6" id="KW-0378">Hydrolase</keyword>
<dbReference type="InterPro" id="IPR027417">
    <property type="entry name" value="P-loop_NTPase"/>
</dbReference>
<feature type="domain" description="Helicase ATP-binding" evidence="8">
    <location>
        <begin position="146"/>
        <end position="363"/>
    </location>
</feature>
<comment type="caution">
    <text evidence="10">The sequence shown here is derived from an EMBL/GenBank/DDBJ whole genome shotgun (WGS) entry which is preliminary data.</text>
</comment>
<dbReference type="InterPro" id="IPR014001">
    <property type="entry name" value="Helicase_ATP-bd"/>
</dbReference>
<keyword evidence="4 6" id="KW-0067">ATP-binding</keyword>
<dbReference type="PANTHER" id="PTHR24031">
    <property type="entry name" value="RNA HELICASE"/>
    <property type="match status" value="1"/>
</dbReference>
<evidence type="ECO:0000259" key="8">
    <source>
        <dbReference type="PROSITE" id="PS51192"/>
    </source>
</evidence>
<evidence type="ECO:0000256" key="7">
    <source>
        <dbReference type="SAM" id="MobiDB-lite"/>
    </source>
</evidence>
<dbReference type="GO" id="GO:0003723">
    <property type="term" value="F:RNA binding"/>
    <property type="evidence" value="ECO:0007669"/>
    <property type="project" value="UniProtKB-UniRule"/>
</dbReference>
<evidence type="ECO:0000256" key="5">
    <source>
        <dbReference type="ARBA" id="ARBA00022884"/>
    </source>
</evidence>
<gene>
    <name evidence="10" type="ORF">MG3_04734</name>
</gene>
<dbReference type="PROSITE" id="PS51194">
    <property type="entry name" value="HELICASE_CTER"/>
    <property type="match status" value="1"/>
</dbReference>
<keyword evidence="5 6" id="KW-0694">RNA-binding</keyword>
<dbReference type="Pfam" id="PF00271">
    <property type="entry name" value="Helicase_C"/>
    <property type="match status" value="1"/>
</dbReference>
<keyword evidence="1 6" id="KW-0547">Nucleotide-binding</keyword>
<evidence type="ECO:0000256" key="3">
    <source>
        <dbReference type="ARBA" id="ARBA00022806"/>
    </source>
</evidence>
<dbReference type="AlphaFoldDB" id="A0AB34PQB9"/>
<organism evidence="10 11">
    <name type="scientific">Candida albicans P78048</name>
    <dbReference type="NCBI Taxonomy" id="1094989"/>
    <lineage>
        <taxon>Eukaryota</taxon>
        <taxon>Fungi</taxon>
        <taxon>Dikarya</taxon>
        <taxon>Ascomycota</taxon>
        <taxon>Saccharomycotina</taxon>
        <taxon>Pichiomycetes</taxon>
        <taxon>Debaryomycetaceae</taxon>
        <taxon>Candida/Lodderomyces clade</taxon>
        <taxon>Candida</taxon>
    </lineage>
</organism>
<feature type="compositionally biased region" description="Polar residues" evidence="7">
    <location>
        <begin position="42"/>
        <end position="51"/>
    </location>
</feature>
<dbReference type="GO" id="GO:0003724">
    <property type="term" value="F:RNA helicase activity"/>
    <property type="evidence" value="ECO:0007669"/>
    <property type="project" value="UniProtKB-EC"/>
</dbReference>
<evidence type="ECO:0000256" key="4">
    <source>
        <dbReference type="ARBA" id="ARBA00022840"/>
    </source>
</evidence>
<dbReference type="InterPro" id="IPR011545">
    <property type="entry name" value="DEAD/DEAH_box_helicase_dom"/>
</dbReference>
<comment type="function">
    <text evidence="6">RNA helicase.</text>
</comment>
<accession>A0AB34PQB9</accession>
<dbReference type="SMART" id="SM00490">
    <property type="entry name" value="HELICc"/>
    <property type="match status" value="1"/>
</dbReference>
<dbReference type="InterPro" id="IPR001650">
    <property type="entry name" value="Helicase_C-like"/>
</dbReference>
<evidence type="ECO:0000256" key="2">
    <source>
        <dbReference type="ARBA" id="ARBA00022801"/>
    </source>
</evidence>
<feature type="domain" description="Helicase C-terminal" evidence="9">
    <location>
        <begin position="397"/>
        <end position="557"/>
    </location>
</feature>
<feature type="region of interest" description="Disordered" evidence="7">
    <location>
        <begin position="23"/>
        <end position="51"/>
    </location>
</feature>
<dbReference type="CDD" id="cd18787">
    <property type="entry name" value="SF2_C_DEAD"/>
    <property type="match status" value="1"/>
</dbReference>
<dbReference type="GO" id="GO:0005524">
    <property type="term" value="F:ATP binding"/>
    <property type="evidence" value="ECO:0007669"/>
    <property type="project" value="UniProtKB-UniRule"/>
</dbReference>
<feature type="compositionally biased region" description="Basic residues" evidence="7">
    <location>
        <begin position="23"/>
        <end position="35"/>
    </location>
</feature>
<evidence type="ECO:0000313" key="10">
    <source>
        <dbReference type="EMBL" id="KGR07457.1"/>
    </source>
</evidence>
<dbReference type="Pfam" id="PF00270">
    <property type="entry name" value="DEAD"/>
    <property type="match status" value="1"/>
</dbReference>
<comment type="similarity">
    <text evidence="6">Belongs to the DEAD box helicase family.</text>
</comment>
<evidence type="ECO:0000256" key="6">
    <source>
        <dbReference type="RuleBase" id="RU365068"/>
    </source>
</evidence>
<dbReference type="SUPFAM" id="SSF52540">
    <property type="entry name" value="P-loop containing nucleoside triphosphate hydrolases"/>
    <property type="match status" value="1"/>
</dbReference>
<evidence type="ECO:0000256" key="1">
    <source>
        <dbReference type="ARBA" id="ARBA00022741"/>
    </source>
</evidence>
<keyword evidence="3 6" id="KW-0347">Helicase</keyword>